<dbReference type="PANTHER" id="PTHR40841:SF2">
    <property type="entry name" value="SIDEROPHORE-DEGRADING ESTERASE (EUROFUNG)"/>
    <property type="match status" value="1"/>
</dbReference>
<evidence type="ECO:0000313" key="6">
    <source>
        <dbReference type="Proteomes" id="UP000239068"/>
    </source>
</evidence>
<dbReference type="Proteomes" id="UP000239068">
    <property type="component" value="Unassembled WGS sequence"/>
</dbReference>
<name>A0A2S7WI85_9FLAO</name>
<dbReference type="InterPro" id="IPR019734">
    <property type="entry name" value="TPR_rpt"/>
</dbReference>
<reference evidence="5 6" key="1">
    <citation type="submission" date="2016-12" db="EMBL/GenBank/DDBJ databases">
        <title>Trade-off between light-utilization and light-protection in marine flavobacteria.</title>
        <authorList>
            <person name="Kumagai Y."/>
            <person name="Yoshizawa S."/>
            <person name="Kogure K."/>
            <person name="Iwasaki W."/>
        </authorList>
    </citation>
    <scope>NUCLEOTIDE SEQUENCE [LARGE SCALE GENOMIC DNA]</scope>
    <source>
        <strain evidence="5 6">ATCC 43844</strain>
    </source>
</reference>
<feature type="chain" id="PRO_5015764846" evidence="4">
    <location>
        <begin position="20"/>
        <end position="411"/>
    </location>
</feature>
<comment type="caution">
    <text evidence="5">The sequence shown here is derived from an EMBL/GenBank/DDBJ whole genome shotgun (WGS) entry which is preliminary data.</text>
</comment>
<dbReference type="InterPro" id="IPR000801">
    <property type="entry name" value="Esterase-like"/>
</dbReference>
<protein>
    <submittedName>
        <fullName evidence="5">Uncharacterized protein</fullName>
    </submittedName>
</protein>
<evidence type="ECO:0000256" key="3">
    <source>
        <dbReference type="PROSITE-ProRule" id="PRU00339"/>
    </source>
</evidence>
<keyword evidence="6" id="KW-1185">Reference proteome</keyword>
<dbReference type="GO" id="GO:0016788">
    <property type="term" value="F:hydrolase activity, acting on ester bonds"/>
    <property type="evidence" value="ECO:0007669"/>
    <property type="project" value="TreeGrafter"/>
</dbReference>
<keyword evidence="4" id="KW-0732">Signal</keyword>
<dbReference type="SUPFAM" id="SSF53474">
    <property type="entry name" value="alpha/beta-Hydrolases"/>
    <property type="match status" value="1"/>
</dbReference>
<feature type="signal peptide" evidence="4">
    <location>
        <begin position="1"/>
        <end position="19"/>
    </location>
</feature>
<organism evidence="5 6">
    <name type="scientific">Polaribacter glomeratus</name>
    <dbReference type="NCBI Taxonomy" id="102"/>
    <lineage>
        <taxon>Bacteria</taxon>
        <taxon>Pseudomonadati</taxon>
        <taxon>Bacteroidota</taxon>
        <taxon>Flavobacteriia</taxon>
        <taxon>Flavobacteriales</taxon>
        <taxon>Flavobacteriaceae</taxon>
    </lineage>
</organism>
<dbReference type="PANTHER" id="PTHR40841">
    <property type="entry name" value="SIDEROPHORE TRIACETYLFUSARININE C ESTERASE"/>
    <property type="match status" value="1"/>
</dbReference>
<dbReference type="AlphaFoldDB" id="A0A2S7WI85"/>
<dbReference type="RefSeq" id="WP_105022623.1">
    <property type="nucleotide sequence ID" value="NZ_MSCM01000002.1"/>
</dbReference>
<evidence type="ECO:0000256" key="2">
    <source>
        <dbReference type="ARBA" id="ARBA00022801"/>
    </source>
</evidence>
<keyword evidence="2" id="KW-0378">Hydrolase</keyword>
<proteinExistence type="inferred from homology"/>
<dbReference type="Gene3D" id="3.40.50.1820">
    <property type="entry name" value="alpha/beta hydrolase"/>
    <property type="match status" value="1"/>
</dbReference>
<feature type="repeat" description="TPR" evidence="3">
    <location>
        <begin position="366"/>
        <end position="399"/>
    </location>
</feature>
<dbReference type="PROSITE" id="PS50005">
    <property type="entry name" value="TPR"/>
    <property type="match status" value="1"/>
</dbReference>
<dbReference type="Pfam" id="PF00756">
    <property type="entry name" value="Esterase"/>
    <property type="match status" value="1"/>
</dbReference>
<sequence length="411" mass="47531">MKKLYIVFFLCFGLFTTNAQHNTDITIGKIDSLNSKIVDEQRKIWIHVPEENSDGIYQKKKYPVVYLLDGDDHFSSIVGMIQRMSSESGGANCPQMIVVGIPNTNRWRDLTPTKAKLELPLIDSVMVANSGGGENFMSFIEKELIPYIDSKYPTDPYRMFIGHSLGGLTVMNTLINKPNLFNAYVAIDPSMSWDDTKLLQTIKKTVLDKKYSNKRLFLGIANTMTAGMDTISVKKDTSEDSRHIRAILELEMHLKNDTQKRLSFKSKYYKEDDHGSVTLIAGYDAMRAIFDFYQFKFKLEYYDNPESDFATKVESHYKQLSKEFGREIKPDEDYLNTWGYRFLNMKQFKKSEQFFKLYVKSYPQSYNAYDSLGDFYVAIENKDLAIENYKKSVSLDKDASSKDKLKKLEEK</sequence>
<comment type="similarity">
    <text evidence="1">Belongs to the esterase D family.</text>
</comment>
<dbReference type="OrthoDB" id="9784036at2"/>
<keyword evidence="3" id="KW-0802">TPR repeat</keyword>
<dbReference type="EMBL" id="MSCM01000002">
    <property type="protein sequence ID" value="PQJ77304.1"/>
    <property type="molecule type" value="Genomic_DNA"/>
</dbReference>
<dbReference type="InterPro" id="IPR029058">
    <property type="entry name" value="AB_hydrolase_fold"/>
</dbReference>
<evidence type="ECO:0000256" key="4">
    <source>
        <dbReference type="SAM" id="SignalP"/>
    </source>
</evidence>
<evidence type="ECO:0000313" key="5">
    <source>
        <dbReference type="EMBL" id="PQJ77304.1"/>
    </source>
</evidence>
<accession>A0A2S7WI85</accession>
<dbReference type="InterPro" id="IPR011990">
    <property type="entry name" value="TPR-like_helical_dom_sf"/>
</dbReference>
<dbReference type="SUPFAM" id="SSF48452">
    <property type="entry name" value="TPR-like"/>
    <property type="match status" value="1"/>
</dbReference>
<dbReference type="InterPro" id="IPR052558">
    <property type="entry name" value="Siderophore_Hydrolase_D"/>
</dbReference>
<gene>
    <name evidence="5" type="ORF">BTO16_15825</name>
</gene>
<evidence type="ECO:0000256" key="1">
    <source>
        <dbReference type="ARBA" id="ARBA00005622"/>
    </source>
</evidence>